<feature type="region of interest" description="Disordered" evidence="1">
    <location>
        <begin position="20"/>
        <end position="40"/>
    </location>
</feature>
<evidence type="ECO:0000313" key="2">
    <source>
        <dbReference type="EMBL" id="ABF97022.1"/>
    </source>
</evidence>
<gene>
    <name evidence="2" type="ordered locus">LOC_Os03g34310</name>
</gene>
<reference evidence="2" key="1">
    <citation type="journal article" date="2005" name="Genome Res.">
        <title>Sequence, annotation, and analysis of synteny between rice chromosome 3 and diverged grass species.</title>
        <authorList>
            <consortium name="Rice Chromosome 3 Sequencing Consortium"/>
            <person name="Buell C.R."/>
            <person name="Yuan Q."/>
            <person name="Ouyang S."/>
            <person name="Liu J."/>
            <person name="Zhu W."/>
            <person name="Wang A."/>
            <person name="Maiti R."/>
            <person name="Haas B."/>
            <person name="Wortman J."/>
            <person name="Pertea M."/>
            <person name="Jones K.M."/>
            <person name="Kim M."/>
            <person name="Overton L."/>
            <person name="Tsitrin T."/>
            <person name="Fadrosh D."/>
            <person name="Bera J."/>
            <person name="Weaver B."/>
            <person name="Jin S."/>
            <person name="Johri S."/>
            <person name="Reardon M."/>
            <person name="Webb K."/>
            <person name="Hill J."/>
            <person name="Moffat K."/>
            <person name="Tallon L."/>
            <person name="Van Aken S."/>
            <person name="Lewis M."/>
            <person name="Utterback T."/>
            <person name="Feldblyum T."/>
            <person name="Zismann V."/>
            <person name="Iobst S."/>
            <person name="Hsiao J."/>
            <person name="de Vazeille A.R."/>
            <person name="Salzberg S.L."/>
            <person name="White O."/>
            <person name="Fraser C."/>
            <person name="Yu Y."/>
            <person name="Kim H."/>
            <person name="Rambo T."/>
            <person name="Currie J."/>
            <person name="Collura K."/>
            <person name="Kernodle-Thompson S."/>
            <person name="Wei F."/>
            <person name="Kudrna K."/>
            <person name="Ammiraju J.S."/>
            <person name="Luo M."/>
            <person name="Goicoechea J.L."/>
            <person name="Wing R.A."/>
            <person name="Henry D."/>
            <person name="Oates R."/>
            <person name="Palmer M."/>
            <person name="Pries G."/>
            <person name="Saski C."/>
            <person name="Simmons J."/>
            <person name="Soderlund C."/>
            <person name="Nelson W."/>
            <person name="de la Bastide M."/>
            <person name="Spiegel L."/>
            <person name="Nascimento L."/>
            <person name="Huang E."/>
            <person name="Preston R."/>
            <person name="Zutavern T."/>
            <person name="Palmer L."/>
            <person name="O'Shaughnessy A."/>
            <person name="Dike S."/>
            <person name="McCombie W.R."/>
            <person name="Minx P."/>
            <person name="Cordum H."/>
            <person name="Wilson R."/>
            <person name="Jin W."/>
            <person name="Lee H.R."/>
            <person name="Jiang J."/>
            <person name="Jackson S."/>
        </authorList>
    </citation>
    <scope>NUCLEOTIDE SEQUENCE [LARGE SCALE GENOMIC DNA]</scope>
</reference>
<accession>Q10IG8</accession>
<reference evidence="2" key="2">
    <citation type="submission" date="2006-06" db="EMBL/GenBank/DDBJ databases">
        <authorList>
            <person name="Buell R."/>
            <person name="Wing R.A."/>
            <person name="McCombie W.A."/>
            <person name="Ouyang S."/>
        </authorList>
    </citation>
    <scope>NUCLEOTIDE SEQUENCE</scope>
</reference>
<name>Q10IG8_ORYSJ</name>
<dbReference type="AlphaFoldDB" id="Q10IG8"/>
<sequence length="209" mass="23291">MAPRRCSLTGAVFFASRRRRLRRPLPPPSTPSAPAATAVPFRRWTRQSRLLRRHRPIAPPLILLASSLLPACTNAAPPQPHQSRLLRQPRPPPPPAPSTAIATAAAHSTASSRGLPHRPRMEPTSSPSGAAVKLHRCHRSRRLELHNQLGLTMVNRLLPSAHFHGQCSKLYIRTYCKARSAAVNRCNEDKFVWPMLNSLDIFSIEILFV</sequence>
<organism evidence="2">
    <name type="scientific">Oryza sativa subsp. japonica</name>
    <name type="common">Rice</name>
    <dbReference type="NCBI Taxonomy" id="39947"/>
    <lineage>
        <taxon>Eukaryota</taxon>
        <taxon>Viridiplantae</taxon>
        <taxon>Streptophyta</taxon>
        <taxon>Embryophyta</taxon>
        <taxon>Tracheophyta</taxon>
        <taxon>Spermatophyta</taxon>
        <taxon>Magnoliopsida</taxon>
        <taxon>Liliopsida</taxon>
        <taxon>Poales</taxon>
        <taxon>Poaceae</taxon>
        <taxon>BOP clade</taxon>
        <taxon>Oryzoideae</taxon>
        <taxon>Oryzeae</taxon>
        <taxon>Oryzinae</taxon>
        <taxon>Oryza</taxon>
        <taxon>Oryza sativa</taxon>
    </lineage>
</organism>
<protein>
    <submittedName>
        <fullName evidence="2">Expressed protein</fullName>
    </submittedName>
</protein>
<dbReference type="EMBL" id="DP000009">
    <property type="protein sequence ID" value="ABF97022.1"/>
    <property type="molecule type" value="Genomic_DNA"/>
</dbReference>
<feature type="region of interest" description="Disordered" evidence="1">
    <location>
        <begin position="74"/>
        <end position="131"/>
    </location>
</feature>
<evidence type="ECO:0000256" key="1">
    <source>
        <dbReference type="SAM" id="MobiDB-lite"/>
    </source>
</evidence>
<proteinExistence type="predicted"/>
<feature type="compositionally biased region" description="Low complexity" evidence="1">
    <location>
        <begin position="98"/>
        <end position="112"/>
    </location>
</feature>